<organism evidence="1 2">
    <name type="scientific">Bacillus cytotoxicus</name>
    <dbReference type="NCBI Taxonomy" id="580165"/>
    <lineage>
        <taxon>Bacteria</taxon>
        <taxon>Bacillati</taxon>
        <taxon>Bacillota</taxon>
        <taxon>Bacilli</taxon>
        <taxon>Bacillales</taxon>
        <taxon>Bacillaceae</taxon>
        <taxon>Bacillus</taxon>
        <taxon>Bacillus cereus group</taxon>
    </lineage>
</organism>
<keyword evidence="2" id="KW-1185">Reference proteome</keyword>
<evidence type="ECO:0000313" key="2">
    <source>
        <dbReference type="Proteomes" id="UP001202289"/>
    </source>
</evidence>
<gene>
    <name evidence="1" type="ORF">M3215_21810</name>
</gene>
<evidence type="ECO:0000313" key="1">
    <source>
        <dbReference type="EMBL" id="MCM3738345.1"/>
    </source>
</evidence>
<comment type="caution">
    <text evidence="1">The sequence shown here is derived from an EMBL/GenBank/DDBJ whole genome shotgun (WGS) entry which is preliminary data.</text>
</comment>
<proteinExistence type="predicted"/>
<reference evidence="1" key="1">
    <citation type="submission" date="2022-05" db="EMBL/GenBank/DDBJ databases">
        <title>Comparative Genomics of Spacecraft Associated Microbes.</title>
        <authorList>
            <person name="Tran M.T."/>
            <person name="Wright A."/>
            <person name="Seuylemezian A."/>
            <person name="Eisen J."/>
            <person name="Coil D."/>
        </authorList>
    </citation>
    <scope>NUCLEOTIDE SEQUENCE</scope>
    <source>
        <strain evidence="1">FAIRING 10M-2.2</strain>
    </source>
</reference>
<accession>A0ACC6ACP5</accession>
<dbReference type="Proteomes" id="UP001202289">
    <property type="component" value="Unassembled WGS sequence"/>
</dbReference>
<name>A0ACC6ACP5_9BACI</name>
<dbReference type="EMBL" id="JAMBOP010000041">
    <property type="protein sequence ID" value="MCM3738345.1"/>
    <property type="molecule type" value="Genomic_DNA"/>
</dbReference>
<protein>
    <submittedName>
        <fullName evidence="1">6-phospho-beta-glucosidase</fullName>
    </submittedName>
</protein>
<sequence>MRKFPEGFLWGGATAANQMEGGFYEGNKGLNIADVLPGGKERLKILQEPGFNFEIDKTKYTYPNHEGIDFYHRYKEDIALFAEMGFKSFRMSIAWTRIFPNGDELEPNEEGLAFYDRVFDELAKHGIEPVVTISHYEMPVNLVKEYGGWRNREVVTFFERYVNAIFNRYQNKVKYWMTFNEINSGLIMPIMGLGFSIKKEEDKYQPTFQAFHHQFVASSIAVKACHEIIPDSKIGCMIIFAPVYSYDCNPKNELYALQEERLFNYFCADVQVRGEYPAFSKSYFKKHGIELEMQEGDLELIKEHTVDYIAFSYYMSRTEKKDKTEQEKAQGNIMAGIKNPFLKASDWGWEIDPTGLRISLNKLYDRYEVPLFVVENGLGAYDKVEEDGTINDEYRIDYLRDHIEAMRDAINEDGVEMMGYTSWGCIDLVSASTGEMSKRYGFIYVDKHDDGTGTLERKKKQSFFWYKDAIASNGENIS</sequence>